<dbReference type="Pfam" id="PF10155">
    <property type="entry name" value="CNOT11"/>
    <property type="match status" value="1"/>
</dbReference>
<evidence type="ECO:0000256" key="1">
    <source>
        <dbReference type="ARBA" id="ARBA00004123"/>
    </source>
</evidence>
<dbReference type="PANTHER" id="PTHR15975:SF0">
    <property type="entry name" value="CCR4-NOT TRANSCRIPTION COMPLEX SUBUNIT 11"/>
    <property type="match status" value="1"/>
</dbReference>
<protein>
    <recommendedName>
        <fullName evidence="4">CCR4-NOT transcription complex subunit 11</fullName>
    </recommendedName>
</protein>
<accession>A0ABP0PGQ4</accession>
<evidence type="ECO:0000256" key="7">
    <source>
        <dbReference type="ARBA" id="ARBA00023158"/>
    </source>
</evidence>
<evidence type="ECO:0000256" key="10">
    <source>
        <dbReference type="SAM" id="SignalP"/>
    </source>
</evidence>
<evidence type="ECO:0000256" key="8">
    <source>
        <dbReference type="ARBA" id="ARBA00023163"/>
    </source>
</evidence>
<sequence length="727" mass="81445">MGTKWRGGLVITLLGALMLRPHDSPAVSPTLTFATAEGFNQSTRSISVCLDSRLGVTLVFLGCTFRKTGGQLSQQELDCLLNLLKEANKPFEAIATTFYKNFSKQEQFKAGCVICMLIQDNLLTQTQRLVGFYLLYDIYRNDSLPTTPFVPLVVEVVEQTNDVVERKFLLQFLSSLPKELPKQSVQSFLQSCDAEHPAIPDLDAFRRMHQESAPGVSAQAALGVRPVINDRSDEGFWVSEENDPTGLELNPEELTLLSLEPAWSRPVPPLLEPTVDEVFWLTPPHLLSEPLWDYTMCADTSRGAEVRELIAKAVKTPLPSNQAQVIFDGLAQDAKLVYHCGLTPKKLPELVEHNPQIAIEVLLKLMGGSQISHYFTALVNMEMSLHSMEVVNRLTTSVDLPPEFVHLYISNCISSCENIKDKYMQNRLVRLVCVFLQSLIRNKIINVQDLFIEVQAFCIEWLGNDFPPGNDLCGGEVAERSNATASVSSANASGRYGRARNVEYTMLLWYEHPLPIYLGSERPPEDEVLKALLKVQKEKAELNKADPYYGKLTGAGREGGKRWRLVYLATRNAVVAERKNEAPPSFFDRGWYVDGLVTAVQRFEDSSAARMNQNGVFELLGLGGFFFGYFARFKWPSPEKRTTLAFQPKTNNLQLFGKDWSWPFPGAGEGAEGDRTFEASRLQKLNIFNFFYVDDQVAVAQGASGSVALWAATEPKWEEEHLIHVDP</sequence>
<comment type="similarity">
    <text evidence="3">Belongs to the CNOT11 family.</text>
</comment>
<evidence type="ECO:0000313" key="11">
    <source>
        <dbReference type="EMBL" id="CAK9073895.1"/>
    </source>
</evidence>
<organism evidence="11 12">
    <name type="scientific">Durusdinium trenchii</name>
    <dbReference type="NCBI Taxonomy" id="1381693"/>
    <lineage>
        <taxon>Eukaryota</taxon>
        <taxon>Sar</taxon>
        <taxon>Alveolata</taxon>
        <taxon>Dinophyceae</taxon>
        <taxon>Suessiales</taxon>
        <taxon>Symbiodiniaceae</taxon>
        <taxon>Durusdinium</taxon>
    </lineage>
</organism>
<evidence type="ECO:0000256" key="2">
    <source>
        <dbReference type="ARBA" id="ARBA00004496"/>
    </source>
</evidence>
<keyword evidence="12" id="KW-1185">Reference proteome</keyword>
<name>A0ABP0PGQ4_9DINO</name>
<keyword evidence="9" id="KW-0539">Nucleus</keyword>
<keyword evidence="6" id="KW-0805">Transcription regulation</keyword>
<dbReference type="Proteomes" id="UP001642484">
    <property type="component" value="Unassembled WGS sequence"/>
</dbReference>
<dbReference type="EMBL" id="CAXAMN010022940">
    <property type="protein sequence ID" value="CAK9073895.1"/>
    <property type="molecule type" value="Genomic_DNA"/>
</dbReference>
<comment type="subcellular location">
    <subcellularLocation>
        <location evidence="2">Cytoplasm</location>
    </subcellularLocation>
    <subcellularLocation>
        <location evidence="1">Nucleus</location>
    </subcellularLocation>
</comment>
<evidence type="ECO:0000256" key="6">
    <source>
        <dbReference type="ARBA" id="ARBA00023015"/>
    </source>
</evidence>
<gene>
    <name evidence="11" type="ORF">CCMP2556_LOCUS36407</name>
</gene>
<keyword evidence="10" id="KW-0732">Signal</keyword>
<dbReference type="InterPro" id="IPR019312">
    <property type="entry name" value="CNOT11"/>
</dbReference>
<evidence type="ECO:0000256" key="9">
    <source>
        <dbReference type="ARBA" id="ARBA00023242"/>
    </source>
</evidence>
<evidence type="ECO:0000256" key="5">
    <source>
        <dbReference type="ARBA" id="ARBA00022490"/>
    </source>
</evidence>
<evidence type="ECO:0000256" key="4">
    <source>
        <dbReference type="ARBA" id="ARBA00014872"/>
    </source>
</evidence>
<reference evidence="11 12" key="1">
    <citation type="submission" date="2024-02" db="EMBL/GenBank/DDBJ databases">
        <authorList>
            <person name="Chen Y."/>
            <person name="Shah S."/>
            <person name="Dougan E. K."/>
            <person name="Thang M."/>
            <person name="Chan C."/>
        </authorList>
    </citation>
    <scope>NUCLEOTIDE SEQUENCE [LARGE SCALE GENOMIC DNA]</scope>
</reference>
<proteinExistence type="inferred from homology"/>
<dbReference type="PANTHER" id="PTHR15975">
    <property type="entry name" value="CCR4-NOT TRANSCRIPTION COMPLEX SUBUNIT 11"/>
    <property type="match status" value="1"/>
</dbReference>
<evidence type="ECO:0000256" key="3">
    <source>
        <dbReference type="ARBA" id="ARBA00008030"/>
    </source>
</evidence>
<keyword evidence="8" id="KW-0804">Transcription</keyword>
<feature type="chain" id="PRO_5045315609" description="CCR4-NOT transcription complex subunit 11" evidence="10">
    <location>
        <begin position="27"/>
        <end position="727"/>
    </location>
</feature>
<comment type="caution">
    <text evidence="11">The sequence shown here is derived from an EMBL/GenBank/DDBJ whole genome shotgun (WGS) entry which is preliminary data.</text>
</comment>
<evidence type="ECO:0000313" key="12">
    <source>
        <dbReference type="Proteomes" id="UP001642484"/>
    </source>
</evidence>
<keyword evidence="7" id="KW-0943">RNA-mediated gene silencing</keyword>
<keyword evidence="5" id="KW-0963">Cytoplasm</keyword>
<feature type="signal peptide" evidence="10">
    <location>
        <begin position="1"/>
        <end position="26"/>
    </location>
</feature>